<dbReference type="InterPro" id="IPR031657">
    <property type="entry name" value="REPA_OB_2"/>
</dbReference>
<evidence type="ECO:0000256" key="6">
    <source>
        <dbReference type="ARBA" id="ARBA00022737"/>
    </source>
</evidence>
<accession>A0AAV6LJ79</accession>
<dbReference type="InterPro" id="IPR032675">
    <property type="entry name" value="LRR_dom_sf"/>
</dbReference>
<keyword evidence="6" id="KW-0677">Repeat</keyword>
<keyword evidence="3" id="KW-1003">Cell membrane</keyword>
<dbReference type="PANTHER" id="PTHR27004">
    <property type="entry name" value="RECEPTOR-LIKE PROTEIN 12 ISOFORM X1"/>
    <property type="match status" value="1"/>
</dbReference>
<evidence type="ECO:0000256" key="12">
    <source>
        <dbReference type="SAM" id="Phobius"/>
    </source>
</evidence>
<evidence type="ECO:0000256" key="13">
    <source>
        <dbReference type="SAM" id="SignalP"/>
    </source>
</evidence>
<protein>
    <recommendedName>
        <fullName evidence="14">Replication protein A OB domain-containing protein</fullName>
    </recommendedName>
</protein>
<evidence type="ECO:0000256" key="11">
    <source>
        <dbReference type="ARBA" id="ARBA00023180"/>
    </source>
</evidence>
<evidence type="ECO:0000256" key="5">
    <source>
        <dbReference type="ARBA" id="ARBA00022692"/>
    </source>
</evidence>
<evidence type="ECO:0000259" key="14">
    <source>
        <dbReference type="Pfam" id="PF16900"/>
    </source>
</evidence>
<evidence type="ECO:0000256" key="4">
    <source>
        <dbReference type="ARBA" id="ARBA00022614"/>
    </source>
</evidence>
<evidence type="ECO:0000256" key="3">
    <source>
        <dbReference type="ARBA" id="ARBA00022475"/>
    </source>
</evidence>
<dbReference type="Pfam" id="PF13855">
    <property type="entry name" value="LRR_8"/>
    <property type="match status" value="1"/>
</dbReference>
<keyword evidence="9 12" id="KW-0472">Membrane</keyword>
<evidence type="ECO:0000256" key="10">
    <source>
        <dbReference type="ARBA" id="ARBA00023170"/>
    </source>
</evidence>
<keyword evidence="10" id="KW-0675">Receptor</keyword>
<gene>
    <name evidence="15" type="ORF">RHGRI_000548</name>
</gene>
<keyword evidence="11" id="KW-0325">Glycoprotein</keyword>
<keyword evidence="5 12" id="KW-0812">Transmembrane</keyword>
<feature type="domain" description="Replication protein A OB" evidence="14">
    <location>
        <begin position="201"/>
        <end position="284"/>
    </location>
</feature>
<dbReference type="EMBL" id="JACTNZ010000001">
    <property type="protein sequence ID" value="KAG5564389.1"/>
    <property type="molecule type" value="Genomic_DNA"/>
</dbReference>
<feature type="chain" id="PRO_5043843157" description="Replication protein A OB domain-containing protein" evidence="13">
    <location>
        <begin position="32"/>
        <end position="524"/>
    </location>
</feature>
<evidence type="ECO:0000256" key="7">
    <source>
        <dbReference type="ARBA" id="ARBA00022989"/>
    </source>
</evidence>
<evidence type="ECO:0000313" key="16">
    <source>
        <dbReference type="Proteomes" id="UP000823749"/>
    </source>
</evidence>
<dbReference type="Proteomes" id="UP000823749">
    <property type="component" value="Chromosome 1"/>
</dbReference>
<dbReference type="GO" id="GO:0005886">
    <property type="term" value="C:plasma membrane"/>
    <property type="evidence" value="ECO:0007669"/>
    <property type="project" value="UniProtKB-SubCell"/>
</dbReference>
<dbReference type="InterPro" id="IPR001611">
    <property type="entry name" value="Leu-rich_rpt"/>
</dbReference>
<evidence type="ECO:0000256" key="1">
    <source>
        <dbReference type="ARBA" id="ARBA00004251"/>
    </source>
</evidence>
<dbReference type="PANTHER" id="PTHR27004:SF456">
    <property type="entry name" value="LEUCINE-RICH REPEAT-CONTAINING N-TERMINAL PLANT-TYPE DOMAIN-CONTAINING PROTEIN"/>
    <property type="match status" value="1"/>
</dbReference>
<evidence type="ECO:0000256" key="8">
    <source>
        <dbReference type="ARBA" id="ARBA00023125"/>
    </source>
</evidence>
<feature type="signal peptide" evidence="13">
    <location>
        <begin position="1"/>
        <end position="31"/>
    </location>
</feature>
<dbReference type="FunFam" id="3.80.10.10:FF:000111">
    <property type="entry name" value="LRR receptor-like serine/threonine-protein kinase ERECTA"/>
    <property type="match status" value="1"/>
</dbReference>
<keyword evidence="7 12" id="KW-1133">Transmembrane helix</keyword>
<dbReference type="SUPFAM" id="SSF52058">
    <property type="entry name" value="L domain-like"/>
    <property type="match status" value="1"/>
</dbReference>
<dbReference type="Gene3D" id="3.80.10.10">
    <property type="entry name" value="Ribonuclease Inhibitor"/>
    <property type="match status" value="1"/>
</dbReference>
<evidence type="ECO:0000313" key="15">
    <source>
        <dbReference type="EMBL" id="KAG5564389.1"/>
    </source>
</evidence>
<keyword evidence="4" id="KW-0433">Leucine-rich repeat</keyword>
<dbReference type="GO" id="GO:0003677">
    <property type="term" value="F:DNA binding"/>
    <property type="evidence" value="ECO:0007669"/>
    <property type="project" value="UniProtKB-KW"/>
</dbReference>
<reference evidence="15" key="1">
    <citation type="submission" date="2020-08" db="EMBL/GenBank/DDBJ databases">
        <title>Plant Genome Project.</title>
        <authorList>
            <person name="Zhang R.-G."/>
        </authorList>
    </citation>
    <scope>NUCLEOTIDE SEQUENCE</scope>
    <source>
        <strain evidence="15">WSP0</strain>
        <tissue evidence="15">Leaf</tissue>
    </source>
</reference>
<comment type="subcellular location">
    <subcellularLocation>
        <location evidence="1">Cell membrane</location>
        <topology evidence="1">Single-pass type I membrane protein</topology>
    </subcellularLocation>
</comment>
<feature type="transmembrane region" description="Helical" evidence="12">
    <location>
        <begin position="469"/>
        <end position="489"/>
    </location>
</feature>
<dbReference type="PRINTS" id="PR00019">
    <property type="entry name" value="LEURICHRPT"/>
</dbReference>
<organism evidence="15 16">
    <name type="scientific">Rhododendron griersonianum</name>
    <dbReference type="NCBI Taxonomy" id="479676"/>
    <lineage>
        <taxon>Eukaryota</taxon>
        <taxon>Viridiplantae</taxon>
        <taxon>Streptophyta</taxon>
        <taxon>Embryophyta</taxon>
        <taxon>Tracheophyta</taxon>
        <taxon>Spermatophyta</taxon>
        <taxon>Magnoliopsida</taxon>
        <taxon>eudicotyledons</taxon>
        <taxon>Gunneridae</taxon>
        <taxon>Pentapetalae</taxon>
        <taxon>asterids</taxon>
        <taxon>Ericales</taxon>
        <taxon>Ericaceae</taxon>
        <taxon>Ericoideae</taxon>
        <taxon>Rhodoreae</taxon>
        <taxon>Rhododendron</taxon>
    </lineage>
</organism>
<evidence type="ECO:0000256" key="2">
    <source>
        <dbReference type="ARBA" id="ARBA00009592"/>
    </source>
</evidence>
<comment type="caution">
    <text evidence="15">The sequence shown here is derived from an EMBL/GenBank/DDBJ whole genome shotgun (WGS) entry which is preliminary data.</text>
</comment>
<dbReference type="Gene3D" id="2.40.50.140">
    <property type="entry name" value="Nucleic acid-binding proteins"/>
    <property type="match status" value="1"/>
</dbReference>
<comment type="similarity">
    <text evidence="2">Belongs to the RLP family.</text>
</comment>
<dbReference type="SUPFAM" id="SSF50249">
    <property type="entry name" value="Nucleic acid-binding proteins"/>
    <property type="match status" value="1"/>
</dbReference>
<dbReference type="Pfam" id="PF16900">
    <property type="entry name" value="REPA_OB_2"/>
    <property type="match status" value="1"/>
</dbReference>
<evidence type="ECO:0000256" key="9">
    <source>
        <dbReference type="ARBA" id="ARBA00023136"/>
    </source>
</evidence>
<name>A0AAV6LJ79_9ERIC</name>
<dbReference type="AlphaFoldDB" id="A0AAV6LJ79"/>
<sequence length="524" mass="59410">MLRSRTMEHRWQNLMNCNLILLLALERLPNSQVNNQKNEPIRGRNKAHRLHLLRKMPTILKKLLMDVTATCMKENNTRMIENKTNSDVGHSLHNLTFNMLQSKSNVGSSKEQNDLSELPSERLGSESETRGYVMINDLRPYDRDWTIKFLCLEGGWLNHTSTPYRLFIYSTYEGHKNSSCHLQRCQDWKYHIVPFMEIKHHAKNDSYIDVLGLVVNVDPLSSVTKFGVLGTSMKRNISLINSRSDIIILTLWGDLAKIEGDILEDMAKERPIVELSKLKTSAYGDEEHFNLEYMVTRGYNGFFYYDSLNIVLKGSTIEMKKILAVFSAIDLSRHKFEGEIPEIIGGLNSIRGLNLSHNSLTGHIPRSLGNMTKLECLDLSSNKLTGEIPQQLTNLFSLGTLNLSHNRLTGPIPQGKQFDTFSNDSYINNSALCRPPLSNTCGDPKATEPPPLTFEEEDSEPVSGFGWEVILPGYGFGLVVGLVMGYLMFSFGKPQRLVKMVEDVGNRKGKRLKSNAQRRGGRRN</sequence>
<keyword evidence="13" id="KW-0732">Signal</keyword>
<keyword evidence="16" id="KW-1185">Reference proteome</keyword>
<dbReference type="InterPro" id="IPR012340">
    <property type="entry name" value="NA-bd_OB-fold"/>
</dbReference>
<keyword evidence="8" id="KW-0238">DNA-binding</keyword>
<proteinExistence type="inferred from homology"/>